<dbReference type="Proteomes" id="UP001054945">
    <property type="component" value="Unassembled WGS sequence"/>
</dbReference>
<sequence length="73" mass="8593">MEFNGGTIYYMDYCTYLNFEWTITDDMSDYENLPDEASTGFFNYANIPRSEKFFCDWRPEGDASPRCPVVFPT</sequence>
<evidence type="ECO:0000313" key="2">
    <source>
        <dbReference type="Proteomes" id="UP001054945"/>
    </source>
</evidence>
<protein>
    <submittedName>
        <fullName evidence="1">Uncharacterized protein</fullName>
    </submittedName>
</protein>
<keyword evidence="2" id="KW-1185">Reference proteome</keyword>
<organism evidence="1 2">
    <name type="scientific">Caerostris extrusa</name>
    <name type="common">Bark spider</name>
    <name type="synonym">Caerostris bankana</name>
    <dbReference type="NCBI Taxonomy" id="172846"/>
    <lineage>
        <taxon>Eukaryota</taxon>
        <taxon>Metazoa</taxon>
        <taxon>Ecdysozoa</taxon>
        <taxon>Arthropoda</taxon>
        <taxon>Chelicerata</taxon>
        <taxon>Arachnida</taxon>
        <taxon>Araneae</taxon>
        <taxon>Araneomorphae</taxon>
        <taxon>Entelegynae</taxon>
        <taxon>Araneoidea</taxon>
        <taxon>Araneidae</taxon>
        <taxon>Caerostris</taxon>
    </lineage>
</organism>
<proteinExistence type="predicted"/>
<accession>A0AAV4Y4P1</accession>
<dbReference type="AlphaFoldDB" id="A0AAV4Y4P1"/>
<reference evidence="1 2" key="1">
    <citation type="submission" date="2021-06" db="EMBL/GenBank/DDBJ databases">
        <title>Caerostris extrusa draft genome.</title>
        <authorList>
            <person name="Kono N."/>
            <person name="Arakawa K."/>
        </authorList>
    </citation>
    <scope>NUCLEOTIDE SEQUENCE [LARGE SCALE GENOMIC DNA]</scope>
</reference>
<comment type="caution">
    <text evidence="1">The sequence shown here is derived from an EMBL/GenBank/DDBJ whole genome shotgun (WGS) entry which is preliminary data.</text>
</comment>
<dbReference type="EMBL" id="BPLR01018772">
    <property type="protein sequence ID" value="GIZ02202.1"/>
    <property type="molecule type" value="Genomic_DNA"/>
</dbReference>
<evidence type="ECO:0000313" key="1">
    <source>
        <dbReference type="EMBL" id="GIZ02202.1"/>
    </source>
</evidence>
<gene>
    <name evidence="1" type="ORF">CEXT_598371</name>
</gene>
<name>A0AAV4Y4P1_CAEEX</name>